<dbReference type="AlphaFoldDB" id="B9MZ71"/>
<evidence type="ECO:0000313" key="2">
    <source>
        <dbReference type="EMBL" id="PNT42449.1"/>
    </source>
</evidence>
<keyword evidence="3" id="KW-1185">Reference proteome</keyword>
<reference evidence="2 3" key="1">
    <citation type="journal article" date="2006" name="Science">
        <title>The genome of black cottonwood, Populus trichocarpa (Torr. &amp; Gray).</title>
        <authorList>
            <person name="Tuskan G.A."/>
            <person name="Difazio S."/>
            <person name="Jansson S."/>
            <person name="Bohlmann J."/>
            <person name="Grigoriev I."/>
            <person name="Hellsten U."/>
            <person name="Putnam N."/>
            <person name="Ralph S."/>
            <person name="Rombauts S."/>
            <person name="Salamov A."/>
            <person name="Schein J."/>
            <person name="Sterck L."/>
            <person name="Aerts A."/>
            <person name="Bhalerao R.R."/>
            <person name="Bhalerao R.P."/>
            <person name="Blaudez D."/>
            <person name="Boerjan W."/>
            <person name="Brun A."/>
            <person name="Brunner A."/>
            <person name="Busov V."/>
            <person name="Campbell M."/>
            <person name="Carlson J."/>
            <person name="Chalot M."/>
            <person name="Chapman J."/>
            <person name="Chen G.L."/>
            <person name="Cooper D."/>
            <person name="Coutinho P.M."/>
            <person name="Couturier J."/>
            <person name="Covert S."/>
            <person name="Cronk Q."/>
            <person name="Cunningham R."/>
            <person name="Davis J."/>
            <person name="Degroeve S."/>
            <person name="Dejardin A."/>
            <person name="Depamphilis C."/>
            <person name="Detter J."/>
            <person name="Dirks B."/>
            <person name="Dubchak I."/>
            <person name="Duplessis S."/>
            <person name="Ehlting J."/>
            <person name="Ellis B."/>
            <person name="Gendler K."/>
            <person name="Goodstein D."/>
            <person name="Gribskov M."/>
            <person name="Grimwood J."/>
            <person name="Groover A."/>
            <person name="Gunter L."/>
            <person name="Hamberger B."/>
            <person name="Heinze B."/>
            <person name="Helariutta Y."/>
            <person name="Henrissat B."/>
            <person name="Holligan D."/>
            <person name="Holt R."/>
            <person name="Huang W."/>
            <person name="Islam-Faridi N."/>
            <person name="Jones S."/>
            <person name="Jones-Rhoades M."/>
            <person name="Jorgensen R."/>
            <person name="Joshi C."/>
            <person name="Kangasjarvi J."/>
            <person name="Karlsson J."/>
            <person name="Kelleher C."/>
            <person name="Kirkpatrick R."/>
            <person name="Kirst M."/>
            <person name="Kohler A."/>
            <person name="Kalluri U."/>
            <person name="Larimer F."/>
            <person name="Leebens-Mack J."/>
            <person name="Leple J.C."/>
            <person name="Locascio P."/>
            <person name="Lou Y."/>
            <person name="Lucas S."/>
            <person name="Martin F."/>
            <person name="Montanini B."/>
            <person name="Napoli C."/>
            <person name="Nelson D.R."/>
            <person name="Nelson C."/>
            <person name="Nieminen K."/>
            <person name="Nilsson O."/>
            <person name="Pereda V."/>
            <person name="Peter G."/>
            <person name="Philippe R."/>
            <person name="Pilate G."/>
            <person name="Poliakov A."/>
            <person name="Razumovskaya J."/>
            <person name="Richardson P."/>
            <person name="Rinaldi C."/>
            <person name="Ritland K."/>
            <person name="Rouze P."/>
            <person name="Ryaboy D."/>
            <person name="Schmutz J."/>
            <person name="Schrader J."/>
            <person name="Segerman B."/>
            <person name="Shin H."/>
            <person name="Siddiqui A."/>
            <person name="Sterky F."/>
            <person name="Terry A."/>
            <person name="Tsai C.J."/>
            <person name="Uberbacher E."/>
            <person name="Unneberg P."/>
            <person name="Vahala J."/>
            <person name="Wall K."/>
            <person name="Wessler S."/>
            <person name="Yang G."/>
            <person name="Yin T."/>
            <person name="Douglas C."/>
            <person name="Marra M."/>
            <person name="Sandberg G."/>
            <person name="Van de Peer Y."/>
            <person name="Rokhsar D."/>
        </authorList>
    </citation>
    <scope>NUCLEOTIDE SEQUENCE [LARGE SCALE GENOMIC DNA]</scope>
    <source>
        <strain evidence="3">cv. Nisqually</strain>
    </source>
</reference>
<organism evidence="2 3">
    <name type="scientific">Populus trichocarpa</name>
    <name type="common">Western balsam poplar</name>
    <name type="synonym">Populus balsamifera subsp. trichocarpa</name>
    <dbReference type="NCBI Taxonomy" id="3694"/>
    <lineage>
        <taxon>Eukaryota</taxon>
        <taxon>Viridiplantae</taxon>
        <taxon>Streptophyta</taxon>
        <taxon>Embryophyta</taxon>
        <taxon>Tracheophyta</taxon>
        <taxon>Spermatophyta</taxon>
        <taxon>Magnoliopsida</taxon>
        <taxon>eudicotyledons</taxon>
        <taxon>Gunneridae</taxon>
        <taxon>Pentapetalae</taxon>
        <taxon>rosids</taxon>
        <taxon>fabids</taxon>
        <taxon>Malpighiales</taxon>
        <taxon>Salicaceae</taxon>
        <taxon>Saliceae</taxon>
        <taxon>Populus</taxon>
    </lineage>
</organism>
<accession>B9MZ71</accession>
<dbReference type="InParanoid" id="B9MZ71"/>
<evidence type="ECO:0000313" key="3">
    <source>
        <dbReference type="Proteomes" id="UP000006729"/>
    </source>
</evidence>
<name>B9MZ71_POPTR</name>
<feature type="region of interest" description="Disordered" evidence="1">
    <location>
        <begin position="22"/>
        <end position="51"/>
    </location>
</feature>
<dbReference type="HOGENOM" id="CLU_998893_0_0_1"/>
<gene>
    <name evidence="2" type="ORF">POPTR_004G213000</name>
</gene>
<dbReference type="Proteomes" id="UP000006729">
    <property type="component" value="Chromosome 4"/>
</dbReference>
<proteinExistence type="predicted"/>
<dbReference type="EMBL" id="CM009293">
    <property type="protein sequence ID" value="PNT42449.1"/>
    <property type="molecule type" value="Genomic_DNA"/>
</dbReference>
<evidence type="ECO:0000256" key="1">
    <source>
        <dbReference type="SAM" id="MobiDB-lite"/>
    </source>
</evidence>
<sequence>MPGCASGNQWLKKYTLETKGLLENNQVSGKNAGDSAEGSMQPDGDRQAPKKIDTKYMFSKKLECSPIGASGGSGDQLEAEKENQETRWRVEFKVPISANRSLMNFMPYQKNGSENGGLVRSRLRWVSGMVLKMHNTSNCNMRISLGCNLEGSHFVSPWFALNHKKCGVDVLLHQKCCMTCYSSIHLDKSFCFLRSAGRTMDAKKVTSSLLIITLLVEMGFDEVGANEAVDELLFKTCMAVCMKEDGATIPICTKSCEEATEIVSRNPGFLMGLRLNRLL</sequence>
<protein>
    <submittedName>
        <fullName evidence="2">Uncharacterized protein</fullName>
    </submittedName>
</protein>